<dbReference type="Gramene" id="ERN08707">
    <property type="protein sequence ID" value="ERN08707"/>
    <property type="gene ID" value="AMTR_s00017p00232140"/>
</dbReference>
<evidence type="ECO:0000313" key="2">
    <source>
        <dbReference type="Proteomes" id="UP000017836"/>
    </source>
</evidence>
<accession>W1PFF5</accession>
<dbReference type="AlphaFoldDB" id="W1PFF5"/>
<dbReference type="EMBL" id="KI393256">
    <property type="protein sequence ID" value="ERN08707.1"/>
    <property type="molecule type" value="Genomic_DNA"/>
</dbReference>
<proteinExistence type="predicted"/>
<protein>
    <submittedName>
        <fullName evidence="1">Uncharacterized protein</fullName>
    </submittedName>
</protein>
<reference evidence="2" key="1">
    <citation type="journal article" date="2013" name="Science">
        <title>The Amborella genome and the evolution of flowering plants.</title>
        <authorList>
            <consortium name="Amborella Genome Project"/>
        </authorList>
    </citation>
    <scope>NUCLEOTIDE SEQUENCE [LARGE SCALE GENOMIC DNA]</scope>
</reference>
<dbReference type="HOGENOM" id="CLU_1404174_0_0_1"/>
<sequence>MVKNHSDGVDRAGIPLGNFMNLSLRRMTVDDGANDGFPWENPSPPYMVCMEADVSVSESSPYPPFGRGEKKGFLGYVLWMYPLSAKGVVIRGQASRPRAHFDPLLLVPLAIVVIDPVEEEVPLQIHMDQEQQAQGIAGDVSDFDPTSTVLEGVVREILAMVAQPVPSNLLLSYFSINESDDSMVADHLRTGAIL</sequence>
<dbReference type="Proteomes" id="UP000017836">
    <property type="component" value="Unassembled WGS sequence"/>
</dbReference>
<keyword evidence="2" id="KW-1185">Reference proteome</keyword>
<organism evidence="1 2">
    <name type="scientific">Amborella trichopoda</name>
    <dbReference type="NCBI Taxonomy" id="13333"/>
    <lineage>
        <taxon>Eukaryota</taxon>
        <taxon>Viridiplantae</taxon>
        <taxon>Streptophyta</taxon>
        <taxon>Embryophyta</taxon>
        <taxon>Tracheophyta</taxon>
        <taxon>Spermatophyta</taxon>
        <taxon>Magnoliopsida</taxon>
        <taxon>Amborellales</taxon>
        <taxon>Amborellaceae</taxon>
        <taxon>Amborella</taxon>
    </lineage>
</organism>
<name>W1PFF5_AMBTC</name>
<evidence type="ECO:0000313" key="1">
    <source>
        <dbReference type="EMBL" id="ERN08707.1"/>
    </source>
</evidence>
<gene>
    <name evidence="1" type="ORF">AMTR_s00017p00232140</name>
</gene>